<name>A0A345HDA0_9FLAO</name>
<evidence type="ECO:0000256" key="1">
    <source>
        <dbReference type="SAM" id="Coils"/>
    </source>
</evidence>
<dbReference type="AlphaFoldDB" id="A0A345HDA0"/>
<feature type="domain" description="Peptidase M56" evidence="3">
    <location>
        <begin position="128"/>
        <end position="262"/>
    </location>
</feature>
<dbReference type="InterPro" id="IPR052173">
    <property type="entry name" value="Beta-lactam_resp_regulator"/>
</dbReference>
<evidence type="ECO:0000259" key="3">
    <source>
        <dbReference type="Pfam" id="PF05569"/>
    </source>
</evidence>
<dbReference type="Proteomes" id="UP000253951">
    <property type="component" value="Chromosome"/>
</dbReference>
<dbReference type="RefSeq" id="WP_114678318.1">
    <property type="nucleotide sequence ID" value="NZ_CP031188.1"/>
</dbReference>
<evidence type="ECO:0000313" key="5">
    <source>
        <dbReference type="Proteomes" id="UP000253951"/>
    </source>
</evidence>
<evidence type="ECO:0000313" key="4">
    <source>
        <dbReference type="EMBL" id="AXG74560.1"/>
    </source>
</evidence>
<reference evidence="4 5" key="1">
    <citation type="submission" date="2018-07" db="EMBL/GenBank/DDBJ databases">
        <title>Complete genome sequence of Flavobacterium arcticum type strain SM1502T.</title>
        <authorList>
            <person name="Li Y."/>
            <person name="Li D.-D."/>
        </authorList>
    </citation>
    <scope>NUCLEOTIDE SEQUENCE [LARGE SCALE GENOMIC DNA]</scope>
    <source>
        <strain evidence="4 5">SM1502</strain>
    </source>
</reference>
<accession>A0A345HDA0</accession>
<evidence type="ECO:0000256" key="2">
    <source>
        <dbReference type="SAM" id="Phobius"/>
    </source>
</evidence>
<protein>
    <submittedName>
        <fullName evidence="4">M56 family peptidase</fullName>
    </submittedName>
</protein>
<organism evidence="4 5">
    <name type="scientific">Flavobacterium arcticum</name>
    <dbReference type="NCBI Taxonomy" id="1784713"/>
    <lineage>
        <taxon>Bacteria</taxon>
        <taxon>Pseudomonadati</taxon>
        <taxon>Bacteroidota</taxon>
        <taxon>Flavobacteriia</taxon>
        <taxon>Flavobacteriales</taxon>
        <taxon>Flavobacteriaceae</taxon>
        <taxon>Flavobacterium</taxon>
    </lineage>
</organism>
<proteinExistence type="predicted"/>
<dbReference type="KEGG" id="fat:DVK85_10070"/>
<keyword evidence="2" id="KW-0812">Transmembrane</keyword>
<dbReference type="PANTHER" id="PTHR34978">
    <property type="entry name" value="POSSIBLE SENSOR-TRANSDUCER PROTEIN BLAR"/>
    <property type="match status" value="1"/>
</dbReference>
<keyword evidence="2" id="KW-1133">Transmembrane helix</keyword>
<feature type="coiled-coil region" evidence="1">
    <location>
        <begin position="589"/>
        <end position="664"/>
    </location>
</feature>
<dbReference type="InterPro" id="IPR008756">
    <property type="entry name" value="Peptidase_M56"/>
</dbReference>
<keyword evidence="5" id="KW-1185">Reference proteome</keyword>
<feature type="transmembrane region" description="Helical" evidence="2">
    <location>
        <begin position="38"/>
        <end position="59"/>
    </location>
</feature>
<dbReference type="OrthoDB" id="1522859at2"/>
<dbReference type="PANTHER" id="PTHR34978:SF3">
    <property type="entry name" value="SLR0241 PROTEIN"/>
    <property type="match status" value="1"/>
</dbReference>
<feature type="transmembrane region" description="Helical" evidence="2">
    <location>
        <begin position="272"/>
        <end position="291"/>
    </location>
</feature>
<gene>
    <name evidence="4" type="ORF">DVK85_10070</name>
</gene>
<dbReference type="EMBL" id="CP031188">
    <property type="protein sequence ID" value="AXG74560.1"/>
    <property type="molecule type" value="Genomic_DNA"/>
</dbReference>
<feature type="transmembrane region" description="Helical" evidence="2">
    <location>
        <begin position="6"/>
        <end position="26"/>
    </location>
</feature>
<feature type="transmembrane region" description="Helical" evidence="2">
    <location>
        <begin position="95"/>
        <end position="116"/>
    </location>
</feature>
<sequence length="675" mass="77626">MESFIIYLIKASGLLAVFYITYYTLLRKETFFYSNRKFLIAGLITSVIFPLLVLTRTVWVEAAPQAAIQEMSITQLMAIQEQMEVNANVAKSIDWYSIAGGIYIAGVLFFLIRFCIDIKAIVKMLRGKAIGYKNGFKYIDSEAVKSPFSFFNYIVYNSKVLSPQELQNILSHEKVHSAQKHSFDMIISQLFCIVFWFNPFVWAYRKAISQNLEFIADAEATKEIQDIKAYQKTLLKITVQPECTAIINHFYQSLIKKRIVMLNKKQSKTRNSWKYIVVVPALVAFMLCFQLEVKAQEKALKTETVEHTSIKVALEITEYSKDEELEAEKDFFKQEFDTDITFSDITRNEKGKITGIKIVVKDATQSRVYKSSGKAPIKPFTIEIEKDNNGNKEISFGIAPTIRATGDVNLHRSNNNVSYKSNGKIRVSDTLFYNREDVIKKHKVTSPPIPSQEGGWSVNNITINNKDMLIVINGIKQEKGETIKLPLDTKIDKMNVLEKKEAKNKYGKDGKKGAIEITTKKVVSRYSVHTIESNGAWRTSIGESNIDYYDDMQKDITAMRRFTNIDFENITSDNISQFPMLRGTSVEDLAALKERLGDAQIEIQKIRNIDDDSDAFRFNEEQYAESKRYIEEVRQQLASTREELKAKRKQMSKERAKAREVRELEIQEFNKIKEE</sequence>
<dbReference type="CDD" id="cd07341">
    <property type="entry name" value="M56_BlaR1_MecR1_like"/>
    <property type="match status" value="1"/>
</dbReference>
<keyword evidence="1" id="KW-0175">Coiled coil</keyword>
<dbReference type="Pfam" id="PF05569">
    <property type="entry name" value="Peptidase_M56"/>
    <property type="match status" value="1"/>
</dbReference>
<keyword evidence="2" id="KW-0472">Membrane</keyword>